<keyword evidence="4 5" id="KW-0472">Membrane</keyword>
<evidence type="ECO:0000256" key="5">
    <source>
        <dbReference type="SAM" id="Phobius"/>
    </source>
</evidence>
<feature type="transmembrane region" description="Helical" evidence="5">
    <location>
        <begin position="239"/>
        <end position="259"/>
    </location>
</feature>
<dbReference type="GO" id="GO:0005886">
    <property type="term" value="C:plasma membrane"/>
    <property type="evidence" value="ECO:0007669"/>
    <property type="project" value="TreeGrafter"/>
</dbReference>
<dbReference type="InterPro" id="IPR000832">
    <property type="entry name" value="GPCR_2_secretin-like"/>
</dbReference>
<evidence type="ECO:0000256" key="3">
    <source>
        <dbReference type="ARBA" id="ARBA00022989"/>
    </source>
</evidence>
<dbReference type="PANTHER" id="PTHR45620:SF17">
    <property type="entry name" value="PDF RECEPTOR"/>
    <property type="match status" value="1"/>
</dbReference>
<comment type="subcellular location">
    <subcellularLocation>
        <location evidence="1">Membrane</location>
        <topology evidence="1">Multi-pass membrane protein</topology>
    </subcellularLocation>
</comment>
<dbReference type="InterPro" id="IPR017981">
    <property type="entry name" value="GPCR_2-like_7TM"/>
</dbReference>
<protein>
    <recommendedName>
        <fullName evidence="6">G-protein coupled receptors family 2 profile 2 domain-containing protein</fullName>
    </recommendedName>
</protein>
<feature type="domain" description="G-protein coupled receptors family 2 profile 2" evidence="6">
    <location>
        <begin position="100"/>
        <end position="377"/>
    </location>
</feature>
<evidence type="ECO:0000256" key="2">
    <source>
        <dbReference type="ARBA" id="ARBA00022692"/>
    </source>
</evidence>
<feature type="transmembrane region" description="Helical" evidence="5">
    <location>
        <begin position="137"/>
        <end position="158"/>
    </location>
</feature>
<dbReference type="GO" id="GO:0008528">
    <property type="term" value="F:G protein-coupled peptide receptor activity"/>
    <property type="evidence" value="ECO:0007669"/>
    <property type="project" value="TreeGrafter"/>
</dbReference>
<evidence type="ECO:0000256" key="4">
    <source>
        <dbReference type="ARBA" id="ARBA00023136"/>
    </source>
</evidence>
<sequence>MSPPFVRIASPKYSEEPEKDILLLIINTLHLKNCATFKYLRKEFPLLNLKAFMKVHEHTLVKTPSKSCTNNNECIGSHMSPNNSTKAYNTEFIELTRIIWTGIGTVGSVITICSMLTAILIYTVYPCLRNFRFRIHLHLFFALLLESIAQLILSYLLLSKVNQINLNNVENETIHQPFSSSKEMIYSSNSQSTYIIIQNTMIIIWELCQTCVFTWTFIEGIHIHELIVVSVFQPSVNMYPLMIAAWVVPIFITGLWLSAWLYTNKMDVSWSFYTFHSTYWILNSFRLILLSTNMAFLFNVIRVLVRRLQTNYAPEILKLKKAVKAAILLMPLLGITNFIVLLPEPKHPLGFFIVSGIRRVLPTWQGFIISMIYYFMNKDVQKCIHISIRRFKSKYQLEHRRFTSSSLPITTIPTTSFT</sequence>
<dbReference type="PANTHER" id="PTHR45620">
    <property type="entry name" value="PDF RECEPTOR-LIKE PROTEIN-RELATED"/>
    <property type="match status" value="1"/>
</dbReference>
<organism evidence="7 8">
    <name type="scientific">Schistosoma mattheei</name>
    <dbReference type="NCBI Taxonomy" id="31246"/>
    <lineage>
        <taxon>Eukaryota</taxon>
        <taxon>Metazoa</taxon>
        <taxon>Spiralia</taxon>
        <taxon>Lophotrochozoa</taxon>
        <taxon>Platyhelminthes</taxon>
        <taxon>Trematoda</taxon>
        <taxon>Digenea</taxon>
        <taxon>Strigeidida</taxon>
        <taxon>Schistosomatoidea</taxon>
        <taxon>Schistosomatidae</taxon>
        <taxon>Schistosoma</taxon>
    </lineage>
</organism>
<dbReference type="AlphaFoldDB" id="A0AA85BC34"/>
<name>A0AA85BC34_9TREM</name>
<dbReference type="Gene3D" id="1.20.1070.10">
    <property type="entry name" value="Rhodopsin 7-helix transmembrane proteins"/>
    <property type="match status" value="1"/>
</dbReference>
<proteinExistence type="predicted"/>
<dbReference type="Proteomes" id="UP000050791">
    <property type="component" value="Unassembled WGS sequence"/>
</dbReference>
<dbReference type="PRINTS" id="PR00249">
    <property type="entry name" value="GPCRSECRETIN"/>
</dbReference>
<dbReference type="WBParaSite" id="SMTH1_41420.1">
    <property type="protein sequence ID" value="SMTH1_41420.1"/>
    <property type="gene ID" value="SMTH1_41420"/>
</dbReference>
<reference evidence="8" key="1">
    <citation type="submission" date="2023-11" db="UniProtKB">
        <authorList>
            <consortium name="WormBaseParasite"/>
        </authorList>
    </citation>
    <scope>IDENTIFICATION</scope>
</reference>
<dbReference type="InterPro" id="IPR050332">
    <property type="entry name" value="GPCR_2"/>
</dbReference>
<feature type="transmembrane region" description="Helical" evidence="5">
    <location>
        <begin position="322"/>
        <end position="343"/>
    </location>
</feature>
<dbReference type="Pfam" id="PF00002">
    <property type="entry name" value="7tm_2"/>
    <property type="match status" value="1"/>
</dbReference>
<dbReference type="GO" id="GO:0007188">
    <property type="term" value="P:adenylate cyclase-modulating G protein-coupled receptor signaling pathway"/>
    <property type="evidence" value="ECO:0007669"/>
    <property type="project" value="TreeGrafter"/>
</dbReference>
<feature type="transmembrane region" description="Helical" evidence="5">
    <location>
        <begin position="279"/>
        <end position="301"/>
    </location>
</feature>
<feature type="transmembrane region" description="Helical" evidence="5">
    <location>
        <begin position="349"/>
        <end position="375"/>
    </location>
</feature>
<dbReference type="GO" id="GO:0007166">
    <property type="term" value="P:cell surface receptor signaling pathway"/>
    <property type="evidence" value="ECO:0007669"/>
    <property type="project" value="InterPro"/>
</dbReference>
<keyword evidence="2 5" id="KW-0812">Transmembrane</keyword>
<evidence type="ECO:0000256" key="1">
    <source>
        <dbReference type="ARBA" id="ARBA00004141"/>
    </source>
</evidence>
<evidence type="ECO:0000313" key="7">
    <source>
        <dbReference type="Proteomes" id="UP000050791"/>
    </source>
</evidence>
<feature type="transmembrane region" description="Helical" evidence="5">
    <location>
        <begin position="98"/>
        <end position="125"/>
    </location>
</feature>
<keyword evidence="3 5" id="KW-1133">Transmembrane helix</keyword>
<evidence type="ECO:0000259" key="6">
    <source>
        <dbReference type="PROSITE" id="PS50261"/>
    </source>
</evidence>
<accession>A0AA85BC34</accession>
<evidence type="ECO:0000313" key="8">
    <source>
        <dbReference type="WBParaSite" id="SMTH1_41420.1"/>
    </source>
</evidence>
<dbReference type="PROSITE" id="PS50261">
    <property type="entry name" value="G_PROTEIN_RECEP_F2_4"/>
    <property type="match status" value="1"/>
</dbReference>